<proteinExistence type="predicted"/>
<accession>A0A0S3RLQ0</accession>
<feature type="non-terminal residue" evidence="1">
    <location>
        <position position="1"/>
    </location>
</feature>
<keyword evidence="2" id="KW-1185">Reference proteome</keyword>
<evidence type="ECO:0000313" key="2">
    <source>
        <dbReference type="Proteomes" id="UP000291084"/>
    </source>
</evidence>
<gene>
    <name evidence="1" type="primary">Vigan.03G120200</name>
    <name evidence="1" type="ORF">VIGAN_03120200</name>
</gene>
<dbReference type="EMBL" id="AP015036">
    <property type="protein sequence ID" value="BAT81476.1"/>
    <property type="molecule type" value="Genomic_DNA"/>
</dbReference>
<dbReference type="AlphaFoldDB" id="A0A0S3RLQ0"/>
<organism evidence="1 2">
    <name type="scientific">Vigna angularis var. angularis</name>
    <dbReference type="NCBI Taxonomy" id="157739"/>
    <lineage>
        <taxon>Eukaryota</taxon>
        <taxon>Viridiplantae</taxon>
        <taxon>Streptophyta</taxon>
        <taxon>Embryophyta</taxon>
        <taxon>Tracheophyta</taxon>
        <taxon>Spermatophyta</taxon>
        <taxon>Magnoliopsida</taxon>
        <taxon>eudicotyledons</taxon>
        <taxon>Gunneridae</taxon>
        <taxon>Pentapetalae</taxon>
        <taxon>rosids</taxon>
        <taxon>fabids</taxon>
        <taxon>Fabales</taxon>
        <taxon>Fabaceae</taxon>
        <taxon>Papilionoideae</taxon>
        <taxon>50 kb inversion clade</taxon>
        <taxon>NPAAA clade</taxon>
        <taxon>indigoferoid/millettioid clade</taxon>
        <taxon>Phaseoleae</taxon>
        <taxon>Vigna</taxon>
    </lineage>
</organism>
<reference evidence="1 2" key="1">
    <citation type="journal article" date="2015" name="Sci. Rep.">
        <title>The power of single molecule real-time sequencing technology in the de novo assembly of a eukaryotic genome.</title>
        <authorList>
            <person name="Sakai H."/>
            <person name="Naito K."/>
            <person name="Ogiso-Tanaka E."/>
            <person name="Takahashi Y."/>
            <person name="Iseki K."/>
            <person name="Muto C."/>
            <person name="Satou K."/>
            <person name="Teruya K."/>
            <person name="Shiroma A."/>
            <person name="Shimoji M."/>
            <person name="Hirano T."/>
            <person name="Itoh T."/>
            <person name="Kaga A."/>
            <person name="Tomooka N."/>
        </authorList>
    </citation>
    <scope>NUCLEOTIDE SEQUENCE [LARGE SCALE GENOMIC DNA]</scope>
    <source>
        <strain evidence="2">cv. Shumari</strain>
    </source>
</reference>
<dbReference type="Proteomes" id="UP000291084">
    <property type="component" value="Chromosome 3"/>
</dbReference>
<name>A0A0S3RLQ0_PHAAN</name>
<protein>
    <submittedName>
        <fullName evidence="1">Uncharacterized protein</fullName>
    </submittedName>
</protein>
<sequence>HGLDALDPALQEPLEISLQKHNLSFPLSLMDFPDSPPAPLHYLAKSSANSPLCFLLSYPPRSLQAPSSYTN</sequence>
<evidence type="ECO:0000313" key="1">
    <source>
        <dbReference type="EMBL" id="BAT81476.1"/>
    </source>
</evidence>